<feature type="region of interest" description="Disordered" evidence="1">
    <location>
        <begin position="106"/>
        <end position="129"/>
    </location>
</feature>
<comment type="caution">
    <text evidence="2">The sequence shown here is derived from an EMBL/GenBank/DDBJ whole genome shotgun (WGS) entry which is preliminary data.</text>
</comment>
<dbReference type="PATRIC" id="fig|1423777.3.peg.142"/>
<dbReference type="RefSeq" id="WP_057897005.1">
    <property type="nucleotide sequence ID" value="NZ_AZEH01000042.1"/>
</dbReference>
<keyword evidence="3" id="KW-1185">Reference proteome</keyword>
<evidence type="ECO:0000313" key="2">
    <source>
        <dbReference type="EMBL" id="KRL03970.1"/>
    </source>
</evidence>
<evidence type="ECO:0000256" key="1">
    <source>
        <dbReference type="SAM" id="MobiDB-lite"/>
    </source>
</evidence>
<name>A0A0R1MFP0_9LACO</name>
<evidence type="ECO:0008006" key="4">
    <source>
        <dbReference type="Google" id="ProtNLM"/>
    </source>
</evidence>
<dbReference type="STRING" id="1423777.FD46_GL000137"/>
<reference evidence="2 3" key="1">
    <citation type="journal article" date="2015" name="Genome Announc.">
        <title>Expanding the biotechnology potential of lactobacilli through comparative genomics of 213 strains and associated genera.</title>
        <authorList>
            <person name="Sun Z."/>
            <person name="Harris H.M."/>
            <person name="McCann A."/>
            <person name="Guo C."/>
            <person name="Argimon S."/>
            <person name="Zhang W."/>
            <person name="Yang X."/>
            <person name="Jeffery I.B."/>
            <person name="Cooney J.C."/>
            <person name="Kagawa T.F."/>
            <person name="Liu W."/>
            <person name="Song Y."/>
            <person name="Salvetti E."/>
            <person name="Wrobel A."/>
            <person name="Rasinkangas P."/>
            <person name="Parkhill J."/>
            <person name="Rea M.C."/>
            <person name="O'Sullivan O."/>
            <person name="Ritari J."/>
            <person name="Douillard F.P."/>
            <person name="Paul Ross R."/>
            <person name="Yang R."/>
            <person name="Briner A.E."/>
            <person name="Felis G.E."/>
            <person name="de Vos W.M."/>
            <person name="Barrangou R."/>
            <person name="Klaenhammer T.R."/>
            <person name="Caufield P.W."/>
            <person name="Cui Y."/>
            <person name="Zhang H."/>
            <person name="O'Toole P.W."/>
        </authorList>
    </citation>
    <scope>NUCLEOTIDE SEQUENCE [LARGE SCALE GENOMIC DNA]</scope>
    <source>
        <strain evidence="2 3">DSM 19972</strain>
    </source>
</reference>
<dbReference type="EMBL" id="AZEH01000042">
    <property type="protein sequence ID" value="KRL03970.1"/>
    <property type="molecule type" value="Genomic_DNA"/>
</dbReference>
<dbReference type="OrthoDB" id="2295849at2"/>
<protein>
    <recommendedName>
        <fullName evidence="4">YtxH domain-containing protein</fullName>
    </recommendedName>
</protein>
<dbReference type="AlphaFoldDB" id="A0A0R1MFP0"/>
<organism evidence="2 3">
    <name type="scientific">Liquorilactobacillus oeni DSM 19972</name>
    <dbReference type="NCBI Taxonomy" id="1423777"/>
    <lineage>
        <taxon>Bacteria</taxon>
        <taxon>Bacillati</taxon>
        <taxon>Bacillota</taxon>
        <taxon>Bacilli</taxon>
        <taxon>Lactobacillales</taxon>
        <taxon>Lactobacillaceae</taxon>
        <taxon>Liquorilactobacillus</taxon>
    </lineage>
</organism>
<accession>A0A0R1MFP0</accession>
<feature type="compositionally biased region" description="Acidic residues" evidence="1">
    <location>
        <begin position="114"/>
        <end position="129"/>
    </location>
</feature>
<proteinExistence type="predicted"/>
<dbReference type="Proteomes" id="UP000051686">
    <property type="component" value="Unassembled WGS sequence"/>
</dbReference>
<sequence length="162" mass="18416">MVKKSSLFATAVVGVAAYYVTKKVFGAHKEEIRQKVNEATSDGREAAIRYYQYAKDYFEDEEGLQGTFEDLKKKVADKAQDFKNNENFEQALSSLKEATSELKEQFKKTKEDFSEGADDSFNDESEQEDEIVIDGLSAFGEAKEAAEFEKDHPTETFYPKDK</sequence>
<evidence type="ECO:0000313" key="3">
    <source>
        <dbReference type="Proteomes" id="UP000051686"/>
    </source>
</evidence>
<gene>
    <name evidence="2" type="ORF">FD46_GL000137</name>
</gene>